<dbReference type="InterPro" id="IPR012854">
    <property type="entry name" value="Cu_amine_oxidase-like_N"/>
</dbReference>
<gene>
    <name evidence="2" type="ordered locus">Clocl_0888</name>
</gene>
<dbReference type="OrthoDB" id="9816096at2"/>
<feature type="domain" description="Copper amine oxidase-like N-terminal" evidence="1">
    <location>
        <begin position="33"/>
        <end position="141"/>
    </location>
</feature>
<dbReference type="KEGG" id="ccl:Clocl_0888"/>
<keyword evidence="3" id="KW-1185">Reference proteome</keyword>
<dbReference type="Proteomes" id="UP000005435">
    <property type="component" value="Chromosome"/>
</dbReference>
<dbReference type="RefSeq" id="WP_014254194.1">
    <property type="nucleotide sequence ID" value="NC_016627.1"/>
</dbReference>
<dbReference type="AlphaFoldDB" id="G8LWE3"/>
<dbReference type="InterPro" id="IPR036582">
    <property type="entry name" value="Mao_N_sf"/>
</dbReference>
<evidence type="ECO:0000313" key="3">
    <source>
        <dbReference type="Proteomes" id="UP000005435"/>
    </source>
</evidence>
<reference evidence="2 3" key="2">
    <citation type="journal article" date="2012" name="Stand. Genomic Sci.">
        <title>Complete Genome Sequence of Clostridium clariflavum DSM 19732.</title>
        <authorList>
            <person name="Izquierdo J.A."/>
            <person name="Goodwin L."/>
            <person name="Davenport K.W."/>
            <person name="Teshima H."/>
            <person name="Bruce D."/>
            <person name="Detter C."/>
            <person name="Tapia R."/>
            <person name="Han S."/>
            <person name="Land M."/>
            <person name="Hauser L."/>
            <person name="Jeffries C.D."/>
            <person name="Han J."/>
            <person name="Pitluck S."/>
            <person name="Nolan M."/>
            <person name="Chen A."/>
            <person name="Huntemann M."/>
            <person name="Mavromatis K."/>
            <person name="Mikhailova N."/>
            <person name="Liolios K."/>
            <person name="Woyke T."/>
            <person name="Lynd L.R."/>
        </authorList>
    </citation>
    <scope>NUCLEOTIDE SEQUENCE [LARGE SCALE GENOMIC DNA]</scope>
    <source>
        <strain evidence="3">DSM 19732 / NBRC 101661 / EBR45</strain>
    </source>
</reference>
<dbReference type="HOGENOM" id="CLU_085695_0_0_9"/>
<name>G8LWE3_ACECE</name>
<dbReference type="SUPFAM" id="SSF55383">
    <property type="entry name" value="Copper amine oxidase, domain N"/>
    <property type="match status" value="1"/>
</dbReference>
<sequence length="256" mass="28932" precursor="true">MKKFALVIAVALLMISIFSVLNVFGEMPLRIVVDGDRLFFPDAQPFIDSNGRTQVPARFIGERLGATVTWDSAAQKAVFVKGNKKLVLYIGKKEYELDGKTLQMDTAALLHEDRTFVPARYVAEAFGATVRWDSVIKTVYIDTEGRVVPTPQATKDPVYGWIKVETNLTYVEYSMSITFSSDQELMKARLDAAEKMFAEKYGESIAKEVFQYLRQKKKREDDLPLKQYKMGNKIVTAEAAGISFMLDVWKEGVVLQ</sequence>
<dbReference type="Gene3D" id="3.30.457.10">
    <property type="entry name" value="Copper amine oxidase-like, N-terminal domain"/>
    <property type="match status" value="1"/>
</dbReference>
<evidence type="ECO:0000313" key="2">
    <source>
        <dbReference type="EMBL" id="AEV67569.1"/>
    </source>
</evidence>
<dbReference type="EMBL" id="CP003065">
    <property type="protein sequence ID" value="AEV67569.1"/>
    <property type="molecule type" value="Genomic_DNA"/>
</dbReference>
<dbReference type="eggNOG" id="COG0860">
    <property type="taxonomic scope" value="Bacteria"/>
</dbReference>
<organism evidence="2 3">
    <name type="scientific">Acetivibrio clariflavus (strain DSM 19732 / NBRC 101661 / EBR45)</name>
    <name type="common">Clostridium clariflavum</name>
    <dbReference type="NCBI Taxonomy" id="720554"/>
    <lineage>
        <taxon>Bacteria</taxon>
        <taxon>Bacillati</taxon>
        <taxon>Bacillota</taxon>
        <taxon>Clostridia</taxon>
        <taxon>Eubacteriales</taxon>
        <taxon>Oscillospiraceae</taxon>
        <taxon>Acetivibrio</taxon>
    </lineage>
</organism>
<proteinExistence type="predicted"/>
<protein>
    <submittedName>
        <fullName evidence="2">Copper amine oxidase family protein</fullName>
    </submittedName>
</protein>
<dbReference type="STRING" id="720554.Clocl_0888"/>
<evidence type="ECO:0000259" key="1">
    <source>
        <dbReference type="Pfam" id="PF07833"/>
    </source>
</evidence>
<reference evidence="3" key="1">
    <citation type="submission" date="2011-12" db="EMBL/GenBank/DDBJ databases">
        <title>Complete sequence of Clostridium clariflavum DSM 19732.</title>
        <authorList>
            <consortium name="US DOE Joint Genome Institute"/>
            <person name="Lucas S."/>
            <person name="Han J."/>
            <person name="Lapidus A."/>
            <person name="Cheng J.-F."/>
            <person name="Goodwin L."/>
            <person name="Pitluck S."/>
            <person name="Peters L."/>
            <person name="Teshima H."/>
            <person name="Detter J.C."/>
            <person name="Han C."/>
            <person name="Tapia R."/>
            <person name="Land M."/>
            <person name="Hauser L."/>
            <person name="Kyrpides N."/>
            <person name="Ivanova N."/>
            <person name="Pagani I."/>
            <person name="Kitzmiller T."/>
            <person name="Lynd L."/>
            <person name="Izquierdo J."/>
            <person name="Woyke T."/>
        </authorList>
    </citation>
    <scope>NUCLEOTIDE SEQUENCE [LARGE SCALE GENOMIC DNA]</scope>
    <source>
        <strain evidence="3">DSM 19732 / NBRC 101661 / EBR45</strain>
    </source>
</reference>
<dbReference type="Pfam" id="PF07833">
    <property type="entry name" value="Cu_amine_oxidN1"/>
    <property type="match status" value="1"/>
</dbReference>
<accession>G8LWE3</accession>